<keyword evidence="4" id="KW-1185">Reference proteome</keyword>
<dbReference type="GO" id="GO:0016020">
    <property type="term" value="C:membrane"/>
    <property type="evidence" value="ECO:0007669"/>
    <property type="project" value="InterPro"/>
</dbReference>
<feature type="region of interest" description="Disordered" evidence="1">
    <location>
        <begin position="1"/>
        <end position="24"/>
    </location>
</feature>
<dbReference type="Proteomes" id="UP001152797">
    <property type="component" value="Unassembled WGS sequence"/>
</dbReference>
<dbReference type="GO" id="GO:0006044">
    <property type="term" value="P:N-acetylglucosamine metabolic process"/>
    <property type="evidence" value="ECO:0007669"/>
    <property type="project" value="TreeGrafter"/>
</dbReference>
<dbReference type="PANTHER" id="PTHR12224">
    <property type="entry name" value="BETA-1,4-MANNOSYL-GLYCOPROTEIN BETA-1,4-N-ACETYLGLUCOSAMINYL-TRANSFERASE"/>
    <property type="match status" value="1"/>
</dbReference>
<evidence type="ECO:0000256" key="1">
    <source>
        <dbReference type="SAM" id="MobiDB-lite"/>
    </source>
</evidence>
<dbReference type="AlphaFoldDB" id="A0A9P1C9A5"/>
<organism evidence="2">
    <name type="scientific">Cladocopium goreaui</name>
    <dbReference type="NCBI Taxonomy" id="2562237"/>
    <lineage>
        <taxon>Eukaryota</taxon>
        <taxon>Sar</taxon>
        <taxon>Alveolata</taxon>
        <taxon>Dinophyceae</taxon>
        <taxon>Suessiales</taxon>
        <taxon>Symbiodiniaceae</taxon>
        <taxon>Cladocopium</taxon>
    </lineage>
</organism>
<gene>
    <name evidence="2" type="ORF">C1SCF055_LOCUS14706</name>
</gene>
<proteinExistence type="predicted"/>
<dbReference type="PANTHER" id="PTHR12224:SF0">
    <property type="entry name" value="BETA-1,4-MANNOSYL-GLYCOPROTEIN 4-BETA-N-ACETYLGLUCOSAMINYLTRANSFERASE"/>
    <property type="match status" value="1"/>
</dbReference>
<dbReference type="EMBL" id="CAMXCT020001167">
    <property type="protein sequence ID" value="CAL1140810.1"/>
    <property type="molecule type" value="Genomic_DNA"/>
</dbReference>
<comment type="caution">
    <text evidence="2">The sequence shown here is derived from an EMBL/GenBank/DDBJ whole genome shotgun (WGS) entry which is preliminary data.</text>
</comment>
<evidence type="ECO:0000313" key="3">
    <source>
        <dbReference type="EMBL" id="CAL4774747.1"/>
    </source>
</evidence>
<name>A0A9P1C9A5_9DINO</name>
<feature type="compositionally biased region" description="Polar residues" evidence="1">
    <location>
        <begin position="1"/>
        <end position="20"/>
    </location>
</feature>
<sequence length="542" mass="60188">MLSTDAPQTSEAPEKSTSGGSDEVGEMRAMRQILHEICRINQLPEARNHSFRDMPLHLREHLFTALFRAQQSLPLPALEQVSRPMLSPNCKHPKLSNLLTGKKRSTPLTLVDMASGMGGGPELEFLELRLLELQGVVDFMVVAESSHTFRGDLKPRQYQLNAERFKAFRDTVMYLDLEECEEYLHHINKTREKHGHHHDLWDIQNSQRGCLWKMLQRDRPNLTDDTIVIFSDLDEIPNGEMMMAMKCLVHFCDIHIAPMFKQRMVQYNLRQVLSSPAGCFPKTAWLQGALLRLGWVRETVQKNQRIPLRFASPIATMDGGAMHLSYFGHAFALMTKGLEHGEGGALFRSGIGQTRCRGAMRSVWSVRWAQGGVCPAVSERYNIEVLPRSVCRDGKLQPISRPDALPRGATIEAFAGMASCSLYIKARRAAAESLEGSVGPGRGVSGSFGAVQYRGAAAERLQGWQAAAYIMARRAAAERCGAFGAFGGPSGTKEVLLRSVWGVRWTQGGVCPAASERYNRGGAAERQGWQAECYEAMEAIGA</sequence>
<dbReference type="InterPro" id="IPR006813">
    <property type="entry name" value="Glyco_trans_17"/>
</dbReference>
<dbReference type="OrthoDB" id="6474464at2759"/>
<evidence type="ECO:0000313" key="4">
    <source>
        <dbReference type="Proteomes" id="UP001152797"/>
    </source>
</evidence>
<accession>A0A9P1C9A5</accession>
<dbReference type="EMBL" id="CAMXCT010001167">
    <property type="protein sequence ID" value="CAI3987435.1"/>
    <property type="molecule type" value="Genomic_DNA"/>
</dbReference>
<dbReference type="Pfam" id="PF04724">
    <property type="entry name" value="Glyco_transf_17"/>
    <property type="match status" value="1"/>
</dbReference>
<evidence type="ECO:0000313" key="2">
    <source>
        <dbReference type="EMBL" id="CAI3987435.1"/>
    </source>
</evidence>
<protein>
    <submittedName>
        <fullName evidence="2">Uncharacterized protein</fullName>
    </submittedName>
</protein>
<reference evidence="3 4" key="2">
    <citation type="submission" date="2024-05" db="EMBL/GenBank/DDBJ databases">
        <authorList>
            <person name="Chen Y."/>
            <person name="Shah S."/>
            <person name="Dougan E. K."/>
            <person name="Thang M."/>
            <person name="Chan C."/>
        </authorList>
    </citation>
    <scope>NUCLEOTIDE SEQUENCE [LARGE SCALE GENOMIC DNA]</scope>
</reference>
<dbReference type="GO" id="GO:0003830">
    <property type="term" value="F:beta-1,4-mannosylglycoprotein 4-beta-N-acetylglucosaminyltransferase activity"/>
    <property type="evidence" value="ECO:0007669"/>
    <property type="project" value="InterPro"/>
</dbReference>
<reference evidence="2" key="1">
    <citation type="submission" date="2022-10" db="EMBL/GenBank/DDBJ databases">
        <authorList>
            <person name="Chen Y."/>
            <person name="Dougan E. K."/>
            <person name="Chan C."/>
            <person name="Rhodes N."/>
            <person name="Thang M."/>
        </authorList>
    </citation>
    <scope>NUCLEOTIDE SEQUENCE</scope>
</reference>
<dbReference type="EMBL" id="CAMXCT030001167">
    <property type="protein sequence ID" value="CAL4774747.1"/>
    <property type="molecule type" value="Genomic_DNA"/>
</dbReference>